<name>A0AAV4JXW6_9GAST</name>
<dbReference type="Proteomes" id="UP000762676">
    <property type="component" value="Unassembled WGS sequence"/>
</dbReference>
<evidence type="ECO:0000313" key="3">
    <source>
        <dbReference type="Proteomes" id="UP000762676"/>
    </source>
</evidence>
<keyword evidence="1" id="KW-0472">Membrane</keyword>
<protein>
    <submittedName>
        <fullName evidence="2">Uncharacterized protein</fullName>
    </submittedName>
</protein>
<reference evidence="2 3" key="1">
    <citation type="journal article" date="2021" name="Elife">
        <title>Chloroplast acquisition without the gene transfer in kleptoplastic sea slugs, Plakobranchus ocellatus.</title>
        <authorList>
            <person name="Maeda T."/>
            <person name="Takahashi S."/>
            <person name="Yoshida T."/>
            <person name="Shimamura S."/>
            <person name="Takaki Y."/>
            <person name="Nagai Y."/>
            <person name="Toyoda A."/>
            <person name="Suzuki Y."/>
            <person name="Arimoto A."/>
            <person name="Ishii H."/>
            <person name="Satoh N."/>
            <person name="Nishiyama T."/>
            <person name="Hasebe M."/>
            <person name="Maruyama T."/>
            <person name="Minagawa J."/>
            <person name="Obokata J."/>
            <person name="Shigenobu S."/>
        </authorList>
    </citation>
    <scope>NUCLEOTIDE SEQUENCE [LARGE SCALE GENOMIC DNA]</scope>
</reference>
<accession>A0AAV4JXW6</accession>
<dbReference type="EMBL" id="BMAT01010452">
    <property type="protein sequence ID" value="GFS27130.1"/>
    <property type="molecule type" value="Genomic_DNA"/>
</dbReference>
<sequence length="161" mass="17838">MRLSHLRPSADHRRRSSGNLTLDSNTLYVTQEGYVGHVYNRRCSVAEPLVPLNNPIAHDITRRPSVAAASCQVKTTNRRPSLQNSVSPKTPSTFLSASVSRQDSAAGCDNDFDLPQMAKVDDNYNLNVFRIKVLSVIFVVALAASLIVLYRRAIYHTKANV</sequence>
<keyword evidence="1" id="KW-0812">Transmembrane</keyword>
<organism evidence="2 3">
    <name type="scientific">Elysia marginata</name>
    <dbReference type="NCBI Taxonomy" id="1093978"/>
    <lineage>
        <taxon>Eukaryota</taxon>
        <taxon>Metazoa</taxon>
        <taxon>Spiralia</taxon>
        <taxon>Lophotrochozoa</taxon>
        <taxon>Mollusca</taxon>
        <taxon>Gastropoda</taxon>
        <taxon>Heterobranchia</taxon>
        <taxon>Euthyneura</taxon>
        <taxon>Panpulmonata</taxon>
        <taxon>Sacoglossa</taxon>
        <taxon>Placobranchoidea</taxon>
        <taxon>Plakobranchidae</taxon>
        <taxon>Elysia</taxon>
    </lineage>
</organism>
<keyword evidence="1" id="KW-1133">Transmembrane helix</keyword>
<feature type="transmembrane region" description="Helical" evidence="1">
    <location>
        <begin position="129"/>
        <end position="150"/>
    </location>
</feature>
<dbReference type="AlphaFoldDB" id="A0AAV4JXW6"/>
<comment type="caution">
    <text evidence="2">The sequence shown here is derived from an EMBL/GenBank/DDBJ whole genome shotgun (WGS) entry which is preliminary data.</text>
</comment>
<evidence type="ECO:0000256" key="1">
    <source>
        <dbReference type="SAM" id="Phobius"/>
    </source>
</evidence>
<proteinExistence type="predicted"/>
<gene>
    <name evidence="2" type="ORF">ElyMa_005239300</name>
</gene>
<keyword evidence="3" id="KW-1185">Reference proteome</keyword>
<evidence type="ECO:0000313" key="2">
    <source>
        <dbReference type="EMBL" id="GFS27130.1"/>
    </source>
</evidence>